<dbReference type="GO" id="GO:0106436">
    <property type="term" value="F:glutathione-dependent sulfide quinone oxidoreductase activity"/>
    <property type="evidence" value="ECO:0007669"/>
    <property type="project" value="UniProtKB-EC"/>
</dbReference>
<protein>
    <recommendedName>
        <fullName evidence="15">Sulfide:quinone oxidoreductase, mitochondrial</fullName>
        <ecNumber evidence="14">1.8.5.8</ecNumber>
    </recommendedName>
    <alternativeName>
        <fullName evidence="16">Sulfide quinone oxidoreductase</fullName>
    </alternativeName>
</protein>
<evidence type="ECO:0000256" key="13">
    <source>
        <dbReference type="ARBA" id="ARBA00060891"/>
    </source>
</evidence>
<dbReference type="Gene3D" id="3.50.50.60">
    <property type="entry name" value="FAD/NAD(P)-binding domain"/>
    <property type="match status" value="2"/>
</dbReference>
<evidence type="ECO:0000256" key="4">
    <source>
        <dbReference type="ARBA" id="ARBA00022719"/>
    </source>
</evidence>
<dbReference type="InterPro" id="IPR015904">
    <property type="entry name" value="Sulphide_quinone_reductase"/>
</dbReference>
<reference evidence="18" key="1">
    <citation type="submission" date="2020-04" db="EMBL/GenBank/DDBJ databases">
        <authorList>
            <person name="Neveu A P."/>
        </authorList>
    </citation>
    <scope>NUCLEOTIDE SEQUENCE</scope>
    <source>
        <tissue evidence="18">Whole embryo</tissue>
    </source>
</reference>
<evidence type="ECO:0000256" key="12">
    <source>
        <dbReference type="ARBA" id="ARBA00059167"/>
    </source>
</evidence>
<dbReference type="SUPFAM" id="SSF51905">
    <property type="entry name" value="FAD/NAD(P)-binding domain"/>
    <property type="match status" value="2"/>
</dbReference>
<dbReference type="PANTHER" id="PTHR10632">
    <property type="entry name" value="SULFIDE:QUINONE OXIDOREDUCTASE"/>
    <property type="match status" value="1"/>
</dbReference>
<proteinExistence type="evidence at transcript level"/>
<evidence type="ECO:0000256" key="6">
    <source>
        <dbReference type="ARBA" id="ARBA00022946"/>
    </source>
</evidence>
<evidence type="ECO:0000256" key="15">
    <source>
        <dbReference type="ARBA" id="ARBA00070160"/>
    </source>
</evidence>
<evidence type="ECO:0000256" key="10">
    <source>
        <dbReference type="ARBA" id="ARBA00052810"/>
    </source>
</evidence>
<keyword evidence="6" id="KW-0809">Transit peptide</keyword>
<organism evidence="18">
    <name type="scientific">Phallusia mammillata</name>
    <dbReference type="NCBI Taxonomy" id="59560"/>
    <lineage>
        <taxon>Eukaryota</taxon>
        <taxon>Metazoa</taxon>
        <taxon>Chordata</taxon>
        <taxon>Tunicata</taxon>
        <taxon>Ascidiacea</taxon>
        <taxon>Phlebobranchia</taxon>
        <taxon>Ascidiidae</taxon>
        <taxon>Phallusia</taxon>
    </lineage>
</organism>
<evidence type="ECO:0000259" key="17">
    <source>
        <dbReference type="Pfam" id="PF07992"/>
    </source>
</evidence>
<evidence type="ECO:0000256" key="11">
    <source>
        <dbReference type="ARBA" id="ARBA00052986"/>
    </source>
</evidence>
<evidence type="ECO:0000256" key="5">
    <source>
        <dbReference type="ARBA" id="ARBA00022827"/>
    </source>
</evidence>
<keyword evidence="3" id="KW-0285">Flavoprotein</keyword>
<dbReference type="GO" id="GO:0005739">
    <property type="term" value="C:mitochondrion"/>
    <property type="evidence" value="ECO:0007669"/>
    <property type="project" value="UniProtKB-SubCell"/>
</dbReference>
<comment type="catalytic activity">
    <reaction evidence="10">
        <text>ubiquinone-10 + hydrogen sulfide + glutathione + H(+) = S-sulfanylglutathione + ubiquinol-10</text>
        <dbReference type="Rhea" id="RHEA:62608"/>
        <dbReference type="ChEBI" id="CHEBI:15378"/>
        <dbReference type="ChEBI" id="CHEBI:29919"/>
        <dbReference type="ChEBI" id="CHEBI:46245"/>
        <dbReference type="ChEBI" id="CHEBI:57925"/>
        <dbReference type="ChEBI" id="CHEBI:58905"/>
        <dbReference type="ChEBI" id="CHEBI:64183"/>
    </reaction>
    <physiologicalReaction direction="left-to-right" evidence="10">
        <dbReference type="Rhea" id="RHEA:62609"/>
    </physiologicalReaction>
</comment>
<dbReference type="GO" id="GO:0071949">
    <property type="term" value="F:FAD binding"/>
    <property type="evidence" value="ECO:0007669"/>
    <property type="project" value="TreeGrafter"/>
</dbReference>
<dbReference type="PANTHER" id="PTHR10632:SF2">
    <property type="entry name" value="SULFIDE:QUINONE OXIDOREDUCTASE, MITOCHONDRIAL"/>
    <property type="match status" value="1"/>
</dbReference>
<accession>A0A6F9DTP8</accession>
<evidence type="ECO:0000256" key="2">
    <source>
        <dbReference type="ARBA" id="ARBA00004173"/>
    </source>
</evidence>
<evidence type="ECO:0000256" key="1">
    <source>
        <dbReference type="ARBA" id="ARBA00001974"/>
    </source>
</evidence>
<dbReference type="GO" id="GO:0070221">
    <property type="term" value="P:sulfide oxidation, using sulfide:quinone oxidoreductase"/>
    <property type="evidence" value="ECO:0007669"/>
    <property type="project" value="TreeGrafter"/>
</dbReference>
<keyword evidence="5" id="KW-0274">FAD</keyword>
<evidence type="ECO:0000256" key="8">
    <source>
        <dbReference type="ARBA" id="ARBA00023128"/>
    </source>
</evidence>
<comment type="catalytic activity">
    <reaction evidence="11">
        <text>a quinone + hydrogen sulfide + glutathione + H(+) = S-sulfanylglutathione + a quinol</text>
        <dbReference type="Rhea" id="RHEA:55156"/>
        <dbReference type="ChEBI" id="CHEBI:15378"/>
        <dbReference type="ChEBI" id="CHEBI:24646"/>
        <dbReference type="ChEBI" id="CHEBI:29919"/>
        <dbReference type="ChEBI" id="CHEBI:57925"/>
        <dbReference type="ChEBI" id="CHEBI:58905"/>
        <dbReference type="ChEBI" id="CHEBI:132124"/>
        <dbReference type="EC" id="1.8.5.8"/>
    </reaction>
    <physiologicalReaction direction="left-to-right" evidence="11">
        <dbReference type="Rhea" id="RHEA:55157"/>
    </physiologicalReaction>
</comment>
<comment type="similarity">
    <text evidence="13">Belongs to the SQRD family.</text>
</comment>
<keyword evidence="8" id="KW-0496">Mitochondrion</keyword>
<gene>
    <name evidence="18" type="primary">Sqrdl</name>
</gene>
<comment type="catalytic activity">
    <reaction evidence="9">
        <text>ubiquinone-10 + hydrogen sulfide + sulfite + 2 H(+) = ubiquinol-10 + thiosulfate</text>
        <dbReference type="Rhea" id="RHEA:38359"/>
        <dbReference type="ChEBI" id="CHEBI:15378"/>
        <dbReference type="ChEBI" id="CHEBI:17359"/>
        <dbReference type="ChEBI" id="CHEBI:29919"/>
        <dbReference type="ChEBI" id="CHEBI:33542"/>
        <dbReference type="ChEBI" id="CHEBI:46245"/>
        <dbReference type="ChEBI" id="CHEBI:64183"/>
    </reaction>
    <physiologicalReaction direction="left-to-right" evidence="9">
        <dbReference type="Rhea" id="RHEA:38360"/>
    </physiologicalReaction>
</comment>
<name>A0A6F9DTP8_9ASCI</name>
<comment type="cofactor">
    <cofactor evidence="1">
        <name>FAD</name>
        <dbReference type="ChEBI" id="CHEBI:57692"/>
    </cofactor>
</comment>
<dbReference type="Pfam" id="PF07992">
    <property type="entry name" value="Pyr_redox_2"/>
    <property type="match status" value="1"/>
</dbReference>
<dbReference type="GO" id="GO:0070224">
    <property type="term" value="F:sulfide:quinone oxidoreductase activity"/>
    <property type="evidence" value="ECO:0007669"/>
    <property type="project" value="TreeGrafter"/>
</dbReference>
<comment type="function">
    <text evidence="12">Catalyzes the oxidation of hydrogen sulfide with the help of a quinone, such as ubiquinone-10, giving rise to thiosulfate and ultimately to sulfane (molecular sulfur) atoms. Requires an additional electron acceptor; can use sulfite, sulfide or cyanide (in vitro). It is believed the in vivo electron acceptor is glutathione.</text>
</comment>
<evidence type="ECO:0000256" key="7">
    <source>
        <dbReference type="ARBA" id="ARBA00023002"/>
    </source>
</evidence>
<keyword evidence="7" id="KW-0560">Oxidoreductase</keyword>
<sequence length="445" mass="48903">MQFSGILRSLTNARVSGTCRYAAHSASTLIAVRNNSTYEVVVAGGGSGGISVGCRLSDKLGAGNVAIIEPNDTHYYQPLWTLVGGGAKSLSSSAKAMKDVMPPKATWIKNEVKEIDPETNSVTLENGEKVFYKYLVVALGIKVKFEDIKGLPEAFSTPGVCSNYSPKTVEKTFNALQDFKEGNAIFTFPKPPLKCPGAPQKIMYLADSYFRKHGKRQNANIMFNTSGPAIFAVKKYAEALMKVVEEKDITLNFGLNLVEVKPDTKEAVFEKMSSPEETVSYNYEMLHVSPPCGPLDVVKSSKIADAAGFVDVNKETMQHVKYPNVFSLGDCSNIPTSKTAAAIACQNAILSKNLLAVRAGGKAIPSYEGYTSCPLITGYNSCILAEFDFDLQPLETFPINQGKPRWSMYYMKADVMRMIYWQMLLKGRWSGPKTFRKIMHLGMSR</sequence>
<dbReference type="AlphaFoldDB" id="A0A6F9DTP8"/>
<dbReference type="EC" id="1.8.5.8" evidence="14"/>
<evidence type="ECO:0000256" key="3">
    <source>
        <dbReference type="ARBA" id="ARBA00022630"/>
    </source>
</evidence>
<evidence type="ECO:0000256" key="14">
    <source>
        <dbReference type="ARBA" id="ARBA00066447"/>
    </source>
</evidence>
<dbReference type="GO" id="GO:0048038">
    <property type="term" value="F:quinone binding"/>
    <property type="evidence" value="ECO:0007669"/>
    <property type="project" value="UniProtKB-KW"/>
</dbReference>
<dbReference type="InterPro" id="IPR036188">
    <property type="entry name" value="FAD/NAD-bd_sf"/>
</dbReference>
<dbReference type="FunFam" id="3.50.50.60:FF:000034">
    <property type="entry name" value="sulfide:quinone oxidoreductase, mitochondrial"/>
    <property type="match status" value="1"/>
</dbReference>
<evidence type="ECO:0000256" key="9">
    <source>
        <dbReference type="ARBA" id="ARBA00051038"/>
    </source>
</evidence>
<dbReference type="EMBL" id="LR790689">
    <property type="protein sequence ID" value="CAB3266551.1"/>
    <property type="molecule type" value="mRNA"/>
</dbReference>
<feature type="domain" description="FAD/NAD(P)-binding" evidence="17">
    <location>
        <begin position="38"/>
        <end position="155"/>
    </location>
</feature>
<keyword evidence="4" id="KW-0874">Quinone</keyword>
<evidence type="ECO:0000256" key="16">
    <source>
        <dbReference type="ARBA" id="ARBA00082958"/>
    </source>
</evidence>
<dbReference type="InterPro" id="IPR023753">
    <property type="entry name" value="FAD/NAD-binding_dom"/>
</dbReference>
<evidence type="ECO:0000313" key="18">
    <source>
        <dbReference type="EMBL" id="CAB3266551.1"/>
    </source>
</evidence>
<comment type="subcellular location">
    <subcellularLocation>
        <location evidence="2">Mitochondrion</location>
    </subcellularLocation>
</comment>